<dbReference type="InterPro" id="IPR050865">
    <property type="entry name" value="BEACH_Domain"/>
</dbReference>
<dbReference type="Pfam" id="PF02138">
    <property type="entry name" value="Beach"/>
    <property type="match status" value="2"/>
</dbReference>
<evidence type="ECO:0000256" key="6">
    <source>
        <dbReference type="SAM" id="Coils"/>
    </source>
</evidence>
<proteinExistence type="predicted"/>
<dbReference type="SUPFAM" id="SSF50729">
    <property type="entry name" value="PH domain-like"/>
    <property type="match status" value="1"/>
</dbReference>
<dbReference type="PANTHER" id="PTHR13743">
    <property type="entry name" value="BEIGE/BEACH-RELATED"/>
    <property type="match status" value="1"/>
</dbReference>
<feature type="region of interest" description="Disordered" evidence="7">
    <location>
        <begin position="663"/>
        <end position="729"/>
    </location>
</feature>
<dbReference type="Gene3D" id="2.130.10.10">
    <property type="entry name" value="YVTN repeat-like/Quinoprotein amine dehydrogenase"/>
    <property type="match status" value="1"/>
</dbReference>
<dbReference type="InterPro" id="IPR036322">
    <property type="entry name" value="WD40_repeat_dom_sf"/>
</dbReference>
<dbReference type="Proteomes" id="UP001281761">
    <property type="component" value="Unassembled WGS sequence"/>
</dbReference>
<accession>A0ABQ9YI62</accession>
<feature type="domain" description="BEACH" evidence="9">
    <location>
        <begin position="5089"/>
        <end position="5413"/>
    </location>
</feature>
<name>A0ABQ9YI62_9EUKA</name>
<dbReference type="EMBL" id="JARBJD010000006">
    <property type="protein sequence ID" value="KAK2963453.1"/>
    <property type="molecule type" value="Genomic_DNA"/>
</dbReference>
<dbReference type="SMART" id="SM00064">
    <property type="entry name" value="FYVE"/>
    <property type="match status" value="1"/>
</dbReference>
<feature type="compositionally biased region" description="Basic and acidic residues" evidence="7">
    <location>
        <begin position="6862"/>
        <end position="6872"/>
    </location>
</feature>
<dbReference type="InterPro" id="IPR011993">
    <property type="entry name" value="PH-like_dom_sf"/>
</dbReference>
<feature type="region of interest" description="Disordered" evidence="7">
    <location>
        <begin position="6830"/>
        <end position="6872"/>
    </location>
</feature>
<dbReference type="SMART" id="SM00320">
    <property type="entry name" value="WD40"/>
    <property type="match status" value="2"/>
</dbReference>
<evidence type="ECO:0000256" key="2">
    <source>
        <dbReference type="ARBA" id="ARBA00022771"/>
    </source>
</evidence>
<evidence type="ECO:0000259" key="9">
    <source>
        <dbReference type="PROSITE" id="PS50197"/>
    </source>
</evidence>
<protein>
    <submittedName>
        <fullName evidence="11">Lysosomal-trafficking regulator</fullName>
    </submittedName>
</protein>
<reference evidence="11 12" key="1">
    <citation type="journal article" date="2022" name="bioRxiv">
        <title>Genomics of Preaxostyla Flagellates Illuminates Evolutionary Transitions and the Path Towards Mitochondrial Loss.</title>
        <authorList>
            <person name="Novak L.V.F."/>
            <person name="Treitli S.C."/>
            <person name="Pyrih J."/>
            <person name="Halakuc P."/>
            <person name="Pipaliya S.V."/>
            <person name="Vacek V."/>
            <person name="Brzon O."/>
            <person name="Soukal P."/>
            <person name="Eme L."/>
            <person name="Dacks J.B."/>
            <person name="Karnkowska A."/>
            <person name="Elias M."/>
            <person name="Hampl V."/>
        </authorList>
    </citation>
    <scope>NUCLEOTIDE SEQUENCE [LARGE SCALE GENOMIC DNA]</scope>
    <source>
        <strain evidence="11">NAU3</strain>
        <tissue evidence="11">Gut</tissue>
    </source>
</reference>
<dbReference type="InterPro" id="IPR013083">
    <property type="entry name" value="Znf_RING/FYVE/PHD"/>
</dbReference>
<dbReference type="PROSITE" id="PS50197">
    <property type="entry name" value="BEACH"/>
    <property type="match status" value="1"/>
</dbReference>
<keyword evidence="12" id="KW-1185">Reference proteome</keyword>
<dbReference type="PROSITE" id="PS51783">
    <property type="entry name" value="PH_BEACH"/>
    <property type="match status" value="1"/>
</dbReference>
<feature type="domain" description="BEACH-type PH" evidence="10">
    <location>
        <begin position="4717"/>
        <end position="4837"/>
    </location>
</feature>
<gene>
    <name evidence="11" type="ORF">BLNAU_1495</name>
</gene>
<dbReference type="PROSITE" id="PS50178">
    <property type="entry name" value="ZF_FYVE"/>
    <property type="match status" value="1"/>
</dbReference>
<dbReference type="PROSITE" id="PS50294">
    <property type="entry name" value="WD_REPEATS_REGION"/>
    <property type="match status" value="1"/>
</dbReference>
<feature type="coiled-coil region" evidence="6">
    <location>
        <begin position="4896"/>
        <end position="4923"/>
    </location>
</feature>
<dbReference type="PROSITE" id="PS50082">
    <property type="entry name" value="WD_REPEATS_2"/>
    <property type="match status" value="1"/>
</dbReference>
<dbReference type="InterPro" id="IPR023362">
    <property type="entry name" value="PH-BEACH_dom"/>
</dbReference>
<dbReference type="InterPro" id="IPR017455">
    <property type="entry name" value="Znf_FYVE-rel"/>
</dbReference>
<evidence type="ECO:0000313" key="12">
    <source>
        <dbReference type="Proteomes" id="UP001281761"/>
    </source>
</evidence>
<evidence type="ECO:0000256" key="4">
    <source>
        <dbReference type="PROSITE-ProRule" id="PRU00091"/>
    </source>
</evidence>
<dbReference type="Pfam" id="PF01363">
    <property type="entry name" value="FYVE"/>
    <property type="match status" value="1"/>
</dbReference>
<keyword evidence="2 4" id="KW-0863">Zinc-finger</keyword>
<evidence type="ECO:0000256" key="1">
    <source>
        <dbReference type="ARBA" id="ARBA00022723"/>
    </source>
</evidence>
<evidence type="ECO:0000256" key="7">
    <source>
        <dbReference type="SAM" id="MobiDB-lite"/>
    </source>
</evidence>
<dbReference type="Gene3D" id="3.30.40.10">
    <property type="entry name" value="Zinc/RING finger domain, C3HC4 (zinc finger)"/>
    <property type="match status" value="1"/>
</dbReference>
<feature type="region of interest" description="Disordered" evidence="7">
    <location>
        <begin position="1143"/>
        <end position="1162"/>
    </location>
</feature>
<dbReference type="Gene3D" id="2.30.29.30">
    <property type="entry name" value="Pleckstrin-homology domain (PH domain)/Phosphotyrosine-binding domain (PTB)"/>
    <property type="match status" value="1"/>
</dbReference>
<dbReference type="CDD" id="cd06071">
    <property type="entry name" value="Beach"/>
    <property type="match status" value="1"/>
</dbReference>
<dbReference type="SUPFAM" id="SSF57903">
    <property type="entry name" value="FYVE/PHD zinc finger"/>
    <property type="match status" value="1"/>
</dbReference>
<keyword evidence="1" id="KW-0479">Metal-binding</keyword>
<evidence type="ECO:0000256" key="5">
    <source>
        <dbReference type="PROSITE-ProRule" id="PRU00221"/>
    </source>
</evidence>
<keyword evidence="5" id="KW-0853">WD repeat</keyword>
<dbReference type="Gene3D" id="1.10.1540.10">
    <property type="entry name" value="BEACH domain"/>
    <property type="match status" value="1"/>
</dbReference>
<dbReference type="SUPFAM" id="SSF81837">
    <property type="entry name" value="BEACH domain"/>
    <property type="match status" value="1"/>
</dbReference>
<feature type="region of interest" description="Disordered" evidence="7">
    <location>
        <begin position="1437"/>
        <end position="1465"/>
    </location>
</feature>
<feature type="region of interest" description="Disordered" evidence="7">
    <location>
        <begin position="3795"/>
        <end position="3846"/>
    </location>
</feature>
<feature type="compositionally biased region" description="Basic and acidic residues" evidence="7">
    <location>
        <begin position="6830"/>
        <end position="6844"/>
    </location>
</feature>
<dbReference type="InterPro" id="IPR000306">
    <property type="entry name" value="Znf_FYVE"/>
</dbReference>
<dbReference type="InterPro" id="IPR036372">
    <property type="entry name" value="BEACH_dom_sf"/>
</dbReference>
<sequence length="7020" mass="784149">MDLPPSTVQSRDPPTQQEIDNLHNLIELFTTNKDPSDRKWRLQNIAIWMLKYFSNCTRDDVIRTVQAIELNTYSFVNSVLLQIVEFFDVKSFTLHYLSIKILDGSTLRLLDFLLLLIKKFQFTANVFPTDICTLIVKIISTCLSFPPLSKTLGEVLKVFVAKLSELFCFLLRNSESCLQMFLKTDGLRILLCGATCLTLHPHLYCVSATLHTLTQFVFDELWSPSILTDLQEKPTIFNIIDQLKLYDEKIIDAPMLVHTYSLIAKLCLLPNPAQAQTQPGSNVPQSSLSIFPLMDLFLEQGLTTRMACSILKLAFQHSEIVQKRIEGDKTAGRLPIEQRIELHTDTTAPPVPPSRDFDEILPPPPLPDSTITLPPPPLPIKGVSSTNTGTSNEMEYLQICDPAELNSEFPFYPRLPLFTLPFNLEPLNSRDIDLSSNASMENASHSHVKILNHQSPTIRNISPYLSFYLPDSSLPTPSTHVSPNSPPPNLFLFLFTTISSLPLPASHVFFNHVLAWFQSDSAILQPLPSDFNSFISFLSKQHTLKHPNDNSPSFLSLLSSSISHPLASQIYLLSSQAPLPYHSASLLSSNHPSSDSPSLQSFLAEGVRQTGTDLMTIEKEAILFLLLYLISFASVNSSPLITTQDQQDRTLLDTLAAHDTSDESVVISEPIQPQQKVDEAQTKHQQNELRKVQKHIQKKANEEEKKRKKELKQKQKKKDQLGTPDLDPAISAPVEKTIVQKRSTFSRSLQSLLSLSRFVIRQNKPILTAAQQLTSSELTPAELGAQINSKIGHFQAHLPWSVFPSIVITNKIVLDTLLSIFTILPSFITLEHSKKSQRVGGEDSRKRETGESGKTLFCLPSSYLPLVTSSCSFIQETILSSLFYFSLMSKNLTDPICTPTLFVLAKYFAAKPTDTLRLSNTLPPHHAISLPFFSSFLTFLFLTLTSRHLQHHTVFGPILSNLSVFLTLSSHPSHISMYASFLSLLFHAPSLPYAVFETIDTLRPSPHTLQISTESPSTHFTDSLSKFMSFFTAPHSKFSSKIIRVMQLADVWDNAKTLIRTIVPSVLMSRWDLTTKMENSNATPQELFLRESEKNAMIKNLVCVISDETAAKLLSAMAVSELPLFVSSSQIISEENIFSKDNTFSESHSGKQETDPSPFSFSGKTEMNQLVPTITPRKVTFGKTVRTSRLDSFELIDPITPPELEASPTQSALFIQAVSRALNPQIVFILPSILSIFSAPHLAQPQQRSAYLHNILGIFSDFLPSSTFSLATNPAHYLIPSDPFAQETIIGGKDPKMVTPTFTRVDENKKYHVMVFPPSHLLLQRALNKYSHFADVTSLNNVPVSVVALNEKGNLDEMIPTHPLFPLFLLSFEPSFNSSILTLLHHYLSASNPSSSENYSEQTNQIPNLFYVLYPMIYTMVSSFVSDMKDKFTFMPISPTEHKEEESDDGEVDEEKPERLQSPLEQSQGFNSFRTNVFLKPLLQTLSFYSLHSSQSLATQLIFVESGGTMLLHHCILMVTMKIRELVIDERKGKSKTEEKRLVSQKIRSGFRFEHSPLSRSATAGNLLTSSTAFKLALSELSVVLIQLIHTLSVSLTRNILTQSAHTSQHGFDMLYSCVSQLFSYNELAEPLWSGKGMPNMHKILRHSLESLGNYFPFILQHQAKMEDSPSLLYLILNALVCISCDVYGSSIITSIEPPTKTHQLVQTFNSLNMNFHPSVFATPESPSFSALMRGTIAQAESRNVLKPEQILSGVNSSSGSPVSSPTSPNPSFMISSPSPPLIDSSHAYHFPLVLSNPKWLALAFRLCSRLPRTSASCNSLLSSVLSITDHLLGLHPANASSLSSLSFSYDILRLFPAEFLTTASSSTTHYIHSIFVKIFPFDRSPLTLRTLFGLFSISSKLQHLITVETSPINPSLFYSTFLSITNSLFQTNRKNLSFSSSPSVEFNITERSGAVLELPTLVSPSAFSDNDFISIVQRNRLLTTPTEASLSASPNDASNLSLPKRLQQLVAWPPTKEGRYTLSFWFRLNTFEKVSQPIPIFTISDLLFTKSAEDHQQRLSTFSVRLDVQNKQLIVSTDHQSDHFLNRRVHNVKEKTGGLNRTIYAPLPSHFFSGNGESEWHYITIVHHNKSNTLAKPLCIIHIDGLVNSLHFLEFPTQSFSQTVQLKKHTFGVGPVAASPEPGKEKEGKDLIRHNFSIYSLYFGSPYAIDHQHSSHANVSFSIGSSFLITAALHPLLIRALSLLPPSFPLTMLSQDETAASIPFASSWKFPLPLLLHKTLLYHPPHTTQLHSFERTLRSQSYPHSVTSLGPNSLFRLPIGEAPTPLCLKGDLNVADASENCWWLGGDYLINARNSTEPFFKMFGKTNAKVSPQTLIHINVNRFAFCFSPAHLNDACYSPNINRSLLESFNTTSQSPSQTIPQSLPINSLYTEAQSVDRIVSKTVALTPNLTNIPSLDTHTQHQQIAQKDVEDMPMQSMQYNKPHSSATAMYTKPQFSDPEEKKSGAIGTPTSSLPRNMTKLDLNSEEETKGKMADINVFFRPTIPALGDAAVINVCPQYPLCETLPYPPFALSPLGTDSQTALFQKSLEQASQPLPFCSRPDFLEPHFMFHTECVPYEACSIVAPSKMSSKVVHNIPFPFSPFTSHSLLLLLDASTTSETFFAALKTFFFSVLCSQASFHEASHSNAFGLLIHILQQHHQKFEKHVTFQTLLMVAHSLIVASSDCGVAGSQRSSSFEVFNQIWSDFNTPMMGEDDEAENRTLKEVTQHILDLQNPTLYNQELFGLLFLNPTLYSLLPDDDDGEKCRLTRNRLEFFTLHFVHSLISNANQHKEFNVDRLREIDTFNCLIHIFFKPNSTLDTSSSDSEQIIHSIPHHSYFVIASCSYLFSDILSRENEHDLVTFADLLHHLIRIMNSQAERPAVTGDDIDWVQFTICHLLDCLFSVLHPYRHHQSRDSHQTVPIATVTKLFVPIVLAVLTSSTLFLETTALSIKLRSIALSLLVAQIILQPELQTQFFSDLAEQTKQVVNDVTAMSVERRSIISSDINAEFTEALKPNSKTNFSNPVRLFEPIKQSQPATASPHGTFAQLLPYLLPLSHEPEAYLALISLILQDVSLVFPESFCVDSEQEGKHVDLSWDKLVSDFNRVRFFPLGLPFLYALLSQLAVHVTKGQEFPEMILPSLVVEPLFAEPSFSQESTDHAIAVFPLRTIPPAALLKDVSMFIFHLHHCFTANFISHQRNHVIPVSITIDFTNIPIRRHISSTKSVTSTPTQKSRNPIAQAKMVRTASNPLLDEYIPPTSGPLSESQLVTNSLLLDQLDKDNIKTVIHYSVAVNKTAKEKQKEEEVESDLLDAMTTMMLFTIGSPIAPASSLLHATFSASTQQAGPLHTIFLSLIQSWVRMSIRFSSLPAPGVLLGLLFNEIPRTIPSDVIASFFTCLTIPILQEIAKIFEPHTHFESFKCELGEIVHEDKIEPFLQSNLPSSSSQEDVFYASEDHPSGIMIYDIPDLKFNSPMTHQMADEMEQWVSNSSDAIRLNVARATLQMNGKIPSNGKGRWELTDEQILSMIPKEAVFEPDLAFFNDETLYSQSSQNQLQNHTTSRRLGITDLISTLSWMVVGSEMQELSDVFFKTVSLLMTAFFSAYGRFSKDDKTNFVVDVNAIKAPSLSTSVITQTFAQPNQASLESFLFTQSDNLLITILSDADLVGYTNNLFRMEVEDIESAYIDVTILPTVQFVPTVINYQSDRTKGTRLVFKSPYTIPDSVIGWTEASPAPSQPSSQFTLHSTVPHLSHLRPLPMIDSLTSPKSSGTPRGDYDPFPDIDSIQSSGSESTKGEIEARSPFPESNEAFSELIRESKRMAVPNPPPSESALDIVPFHQFLLQLVLAFMHPLSKSMSAAQISHSRDKSDHSFDLPAIAEFMNFMSTTRINSVLSSLLDLDKHIQDMILIPKARTALSNILNPLDSDAFGSFVPTFVVIDNKTHGRASSKQPTPSPPTPTKPTPKGPSEESLFKTTKFSFVAHSLLTPLVLQLYSHLLSFYSHLLIVSVNQTSRVIPGLLNKLFQFINQLLRSNSGRLLNDFFSFARDKSILDSLEPPTIKSGTSEKKDMEAVPVIEQHHLSTTLLHLFMIPLNQMKFEMVSPVSHDSRTFNFTNCIESFVHHIQTTLGTPTHLLVSFIKTLQSLFETMHVFDKELADTEQSSLARDTLTLTQKNHKAALDQLIINSSNDKKVESYLKAKLIQHLPPANQKQRNTVRFLALSDHGTQAFSLSSFLFSLLIKYYSTSHAHTFDSASLLFFSELYQTQTMLHTQWIDIVAYETNEDNGWFSLPFASFGEWLSQSTIHSQSSSLVDFTSSPLGPFSFPQSPSSASISSVSSTDFSVMSTPLNPHFNLLPQSIDSNLDAPSAIHQLFTPILSRLSLFHSHSTPLLSSTTLKSRLNSWNDCLTREGSMRSLKRMIVSYDIARESEKNQTPNRSPKLYDMPAVSLTSSHSSLETSRRLSQPGFDLKLGEESDIQQAKHAKQLSIAMFPSVDPLRESFAEGERNMSIKKISELSTQTPLAILLNTIDFSVMISSLVSAFCLTLHTPHAPTIALFNASILVSAVQLNDDIQGELNEKMMKNEIDLMLTKQIGYPYSSDGVDVISNLQSLVSSTSQKAFTEASSSVYSKHVTDAITNTDDPIPSTTTHPTLYLDRTAFSKAIRIHLGRLREVPFMERSKSSLYTTLIFQDRKKTITGNTETVESSANDLLSSRTAFPSVSSCVCCGKSSHPHSENTSPHCTAASFPTIRSLNLSSIIFIARRRFSSLHIAIEIFTEDAGTLFFAFDSVGTRERVYGLLCRAVYNAEDNESIPVQSSYDSGNRQHWTRVGGRVVDEEGRGGKGIGENVECQHIWDEEWTEAMEEQLQQEEALDEEEEREFEEALNQKVLALSQPSSKISSVPRPATPKEFIQRLLSPKLPVDIVPTGTPPLSPIRAQLSPRSPKVPTPQSEIFPTISPELEHPPSPIMSAGVIDSSPAPIVGEASPALAEETEEEDHSVPPFKRRECLLPSMTRRIYEIPLRAVVRIPFTPTTTIPLPFLNSSSSSHHHQTNPQRMYLSLPEALSLWCQGAMTNFDYLNFINICSGRSLSDLAQYPIFPWVLRDYTSTSLDLANPTSYRDLSLPMGAQVPLRKEKAVEQYQMMEMMGDPNLPPYHFGTHYSTSLITLYYLVRLPPYTTRAIHLQGGKFDNGDRLFHSIEEAWNSAGCSNQINDVKELIPEFFSDPSFLKSHIHAGKLGRRSPRVPAEWMQNLANQLLDHTAVESGIHPLRGRPLHDVVLPPWANGDPELFVKKNRQALESPFVSAHLHHWIDLIFGYKQRGKAAIDAINVFHPATYAGCTDYTRDTDRTLRLSSRMQINSFGQIPLQLFTTPHPPRHAISAATPLIDGMTRIVPVQSQLIQQVGQIMNDEDGQVKEESRIEGIEDTKDKVDTEKDPDAIRPAQLCLLSKIHHEKPYPSGPMIVSSALKSSLLKRLGASLGSFTLQSHIDPLPNQFLSTESFSHSHLVFPFHAGHLKSQKMSINLHFPIQHNLGERKMAEPPTSVSPSPTQTDLKLPQPSILLSNSLNQVTAFSTAVAAQNGRLSLANSSFREQRFEACFEKSGSISNLVPLPPNHFPTASAKISFPSRSSFSQYLFNSDPSIDPLGLILKANLESFHKLDILALTEHPFASLTVPLSCLDISVNENVKIISLITTYLKQFMNQHQRILLTPPASEDVILPNQAIRMSPSDPIVTEDHIHIDSLSFPVPHFFFNHSFTLPIIPQKYNSTSTLSSPSVYHLDKEKQKIPLSSLYIPTLPTIKSFVQTIFSPILMPLSSLLSFSFNSTLYATSVLKAIQTAEVGELQVIPSGEPIPQSTNLSQAVPVFNAAAITQIMSLQPDPSDSKHVSLHAPPLAYTSLSPLFASYLESMTQLFGSQLHPTSTVSSLRFRTLTPKLPKAIRDFLVTTSSTFQALPQPVQKSLQHEFKLIDNSQTWKKKQTVVSGKKTDFFIAPSGKTTFFTEPEANVEDYQNLPKLSGGDSSVAMHVIKGERYLEEIGRGKEVGKVMGRFEKKREEKRKEREIIWNETIDGVRRGFVLLAKQKPTTLSALPFLANPFKPIKDTCTYQDDPHSFQSVSLATLYEPRIMYDFNKELRQFEKVIREERVRQTVDPTHRTVSKNLHSPVQLRCEYVALVRNETDIEIWRFSNLQPDKAQFHFNMFKSTDTDSVETTFIGSLHGHLFPITTVEVHPVANVLVSGDDSGLVIVWDLNRMCMLRSFDTRILDEVQTSEKQSVQMKDDNLLRVVLDTVQEADSFAAYNLKDVDGVLDPYLKPRHLLNPIKTLLSSTFGMVIKRAVQKGSCRPNHTQSALASLSVDDTVVCLPPSQPFSLLKTRALLDPLFTPRDSSFSYNRNSVISLTFLPDSFVSSSVTAVVLSPSHMSFMNINNPLPIIPDMRIVKDSTYPSDFSTSLLPVDPLKTSLGALDSRNLFASVTVVSTFSDSETTLMTTHTNGTVSFWTITDNGWDWGNQAIRTEDDLLDSISSEAADTLPTGRMLENGSVPESVSVVSSILSQILTFVDFSSQGSIHSFSRRLQPFLRLRRSLFLNWEADLPGGKTSHQSTTNYHPPLPIAAVNFPALGQVFIATGSLFVHTLSIPDESDDSATPSVTHQFDSFVSPRSSTLSPAFAHLTQRGNKQTDLSFLTYQFISVNYPLLSLSFSYDKLPQSHSHWHSDDTRTTCALCRTAFSSIRRRHHCRRCGLVVCEKCSVLRMTLPGCGFVKVRVRVCVGCYCDVLHLPFERCVRDLPATKVEEKPKKEKKKDVRIEEIGDDEQVSHNSDQTVNTDENKASSKEPTQKYSLTHKSIPVILPTTSSFSSRSSLVYQHSLLHTTSLNVQFLCSPSLHLDCKAPTVQRALVSSPFFSFPLDPKLTWYDSQLPLLSSLFSTPFSSFFLSSFSQTNAIPSFLALPQAVSFIRSGWGTTIQFRYVKVRYDSEKLDHDNEK</sequence>
<keyword evidence="3" id="KW-0862">Zinc</keyword>
<comment type="caution">
    <text evidence="11">The sequence shown here is derived from an EMBL/GenBank/DDBJ whole genome shotgun (WGS) entry which is preliminary data.</text>
</comment>
<feature type="region of interest" description="Disordered" evidence="7">
    <location>
        <begin position="3981"/>
        <end position="4007"/>
    </location>
</feature>
<feature type="domain" description="FYVE-type" evidence="8">
    <location>
        <begin position="6751"/>
        <end position="6812"/>
    </location>
</feature>
<evidence type="ECO:0000259" key="10">
    <source>
        <dbReference type="PROSITE" id="PS51783"/>
    </source>
</evidence>
<dbReference type="SMART" id="SM01026">
    <property type="entry name" value="Beach"/>
    <property type="match status" value="1"/>
</dbReference>
<keyword evidence="6" id="KW-0175">Coiled coil</keyword>
<evidence type="ECO:0000313" key="11">
    <source>
        <dbReference type="EMBL" id="KAK2963453.1"/>
    </source>
</evidence>
<feature type="region of interest" description="Disordered" evidence="7">
    <location>
        <begin position="2496"/>
        <end position="2519"/>
    </location>
</feature>
<feature type="repeat" description="WD" evidence="5">
    <location>
        <begin position="6253"/>
        <end position="6294"/>
    </location>
</feature>
<dbReference type="InterPro" id="IPR000409">
    <property type="entry name" value="BEACH_dom"/>
</dbReference>
<evidence type="ECO:0000259" key="8">
    <source>
        <dbReference type="PROSITE" id="PS50178"/>
    </source>
</evidence>
<feature type="compositionally biased region" description="Polar residues" evidence="7">
    <location>
        <begin position="6852"/>
        <end position="6861"/>
    </location>
</feature>
<feature type="compositionally biased region" description="Pro residues" evidence="7">
    <location>
        <begin position="3990"/>
        <end position="4002"/>
    </location>
</feature>
<dbReference type="InterPro" id="IPR015943">
    <property type="entry name" value="WD40/YVTN_repeat-like_dom_sf"/>
</dbReference>
<dbReference type="SUPFAM" id="SSF50978">
    <property type="entry name" value="WD40 repeat-like"/>
    <property type="match status" value="1"/>
</dbReference>
<evidence type="ECO:0000256" key="3">
    <source>
        <dbReference type="ARBA" id="ARBA00022833"/>
    </source>
</evidence>
<feature type="compositionally biased region" description="Polar residues" evidence="7">
    <location>
        <begin position="3800"/>
        <end position="3809"/>
    </location>
</feature>
<dbReference type="InterPro" id="IPR011011">
    <property type="entry name" value="Znf_FYVE_PHD"/>
</dbReference>
<dbReference type="InterPro" id="IPR001680">
    <property type="entry name" value="WD40_rpt"/>
</dbReference>
<feature type="compositionally biased region" description="Basic residues" evidence="7">
    <location>
        <begin position="706"/>
        <end position="717"/>
    </location>
</feature>
<feature type="compositionally biased region" description="Acidic residues" evidence="7">
    <location>
        <begin position="1446"/>
        <end position="1455"/>
    </location>
</feature>
<dbReference type="Pfam" id="PF14844">
    <property type="entry name" value="PH_BEACH"/>
    <property type="match status" value="1"/>
</dbReference>
<feature type="compositionally biased region" description="Basic and acidic residues" evidence="7">
    <location>
        <begin position="676"/>
        <end position="691"/>
    </location>
</feature>
<organism evidence="11 12">
    <name type="scientific">Blattamonas nauphoetae</name>
    <dbReference type="NCBI Taxonomy" id="2049346"/>
    <lineage>
        <taxon>Eukaryota</taxon>
        <taxon>Metamonada</taxon>
        <taxon>Preaxostyla</taxon>
        <taxon>Oxymonadida</taxon>
        <taxon>Blattamonas</taxon>
    </lineage>
</organism>